<sequence length="115" mass="13260">MYVLESTGEFVNTHGLVTDDYILVYQNFEDGRYVIEARKKEEYNAPRTFNNLVINETANDFQLPDLDGVEMLYGYDTTFLDDSPLNYLGETINLPSLGSDITFESIDNYDDEDFL</sequence>
<evidence type="ECO:0000313" key="6">
    <source>
        <dbReference type="EMBL" id="KAK6155343.1"/>
    </source>
</evidence>
<keyword evidence="3" id="KW-0238">DNA-binding</keyword>
<evidence type="ECO:0000256" key="3">
    <source>
        <dbReference type="ARBA" id="ARBA00023125"/>
    </source>
</evidence>
<proteinExistence type="predicted"/>
<evidence type="ECO:0000256" key="4">
    <source>
        <dbReference type="ARBA" id="ARBA00023163"/>
    </source>
</evidence>
<dbReference type="Proteomes" id="UP001318860">
    <property type="component" value="Unassembled WGS sequence"/>
</dbReference>
<dbReference type="Gene3D" id="2.40.330.10">
    <property type="entry name" value="DNA-binding pseudobarrel domain"/>
    <property type="match status" value="1"/>
</dbReference>
<gene>
    <name evidence="6" type="ORF">DH2020_009591</name>
</gene>
<evidence type="ECO:0000256" key="1">
    <source>
        <dbReference type="ARBA" id="ARBA00004123"/>
    </source>
</evidence>
<comment type="subcellular location">
    <subcellularLocation>
        <location evidence="1">Nucleus</location>
    </subcellularLocation>
</comment>
<organism evidence="6 7">
    <name type="scientific">Rehmannia glutinosa</name>
    <name type="common">Chinese foxglove</name>
    <dbReference type="NCBI Taxonomy" id="99300"/>
    <lineage>
        <taxon>Eukaryota</taxon>
        <taxon>Viridiplantae</taxon>
        <taxon>Streptophyta</taxon>
        <taxon>Embryophyta</taxon>
        <taxon>Tracheophyta</taxon>
        <taxon>Spermatophyta</taxon>
        <taxon>Magnoliopsida</taxon>
        <taxon>eudicotyledons</taxon>
        <taxon>Gunneridae</taxon>
        <taxon>Pentapetalae</taxon>
        <taxon>asterids</taxon>
        <taxon>lamiids</taxon>
        <taxon>Lamiales</taxon>
        <taxon>Orobanchaceae</taxon>
        <taxon>Rehmannieae</taxon>
        <taxon>Rehmannia</taxon>
    </lineage>
</organism>
<evidence type="ECO:0000313" key="7">
    <source>
        <dbReference type="Proteomes" id="UP001318860"/>
    </source>
</evidence>
<protein>
    <submittedName>
        <fullName evidence="6">Uncharacterized protein</fullName>
    </submittedName>
</protein>
<comment type="caution">
    <text evidence="6">The sequence shown here is derived from an EMBL/GenBank/DDBJ whole genome shotgun (WGS) entry which is preliminary data.</text>
</comment>
<evidence type="ECO:0000256" key="2">
    <source>
        <dbReference type="ARBA" id="ARBA00023015"/>
    </source>
</evidence>
<dbReference type="InterPro" id="IPR015300">
    <property type="entry name" value="DNA-bd_pseudobarrel_sf"/>
</dbReference>
<accession>A0ABR0X7S0</accession>
<evidence type="ECO:0000256" key="5">
    <source>
        <dbReference type="ARBA" id="ARBA00023242"/>
    </source>
</evidence>
<reference evidence="6 7" key="1">
    <citation type="journal article" date="2021" name="Comput. Struct. Biotechnol. J.">
        <title>De novo genome assembly of the potent medicinal plant Rehmannia glutinosa using nanopore technology.</title>
        <authorList>
            <person name="Ma L."/>
            <person name="Dong C."/>
            <person name="Song C."/>
            <person name="Wang X."/>
            <person name="Zheng X."/>
            <person name="Niu Y."/>
            <person name="Chen S."/>
            <person name="Feng W."/>
        </authorList>
    </citation>
    <scope>NUCLEOTIDE SEQUENCE [LARGE SCALE GENOMIC DNA]</scope>
    <source>
        <strain evidence="6">DH-2019</strain>
    </source>
</reference>
<dbReference type="EMBL" id="JABTTQ020000005">
    <property type="protein sequence ID" value="KAK6155343.1"/>
    <property type="molecule type" value="Genomic_DNA"/>
</dbReference>
<keyword evidence="2" id="KW-0805">Transcription regulation</keyword>
<name>A0ABR0X7S0_REHGL</name>
<keyword evidence="4" id="KW-0804">Transcription</keyword>
<keyword evidence="7" id="KW-1185">Reference proteome</keyword>
<keyword evidence="5" id="KW-0539">Nucleus</keyword>